<dbReference type="Proteomes" id="UP001054945">
    <property type="component" value="Unassembled WGS sequence"/>
</dbReference>
<organism evidence="1 2">
    <name type="scientific">Caerostris extrusa</name>
    <name type="common">Bark spider</name>
    <name type="synonym">Caerostris bankana</name>
    <dbReference type="NCBI Taxonomy" id="172846"/>
    <lineage>
        <taxon>Eukaryota</taxon>
        <taxon>Metazoa</taxon>
        <taxon>Ecdysozoa</taxon>
        <taxon>Arthropoda</taxon>
        <taxon>Chelicerata</taxon>
        <taxon>Arachnida</taxon>
        <taxon>Araneae</taxon>
        <taxon>Araneomorphae</taxon>
        <taxon>Entelegynae</taxon>
        <taxon>Araneoidea</taxon>
        <taxon>Araneidae</taxon>
        <taxon>Caerostris</taxon>
    </lineage>
</organism>
<dbReference type="AlphaFoldDB" id="A0AAV4NLG2"/>
<reference evidence="1 2" key="1">
    <citation type="submission" date="2021-06" db="EMBL/GenBank/DDBJ databases">
        <title>Caerostris extrusa draft genome.</title>
        <authorList>
            <person name="Kono N."/>
            <person name="Arakawa K."/>
        </authorList>
    </citation>
    <scope>NUCLEOTIDE SEQUENCE [LARGE SCALE GENOMIC DNA]</scope>
</reference>
<proteinExistence type="predicted"/>
<dbReference type="EMBL" id="BPLR01021082">
    <property type="protein sequence ID" value="GIX85630.1"/>
    <property type="molecule type" value="Genomic_DNA"/>
</dbReference>
<evidence type="ECO:0000313" key="2">
    <source>
        <dbReference type="Proteomes" id="UP001054945"/>
    </source>
</evidence>
<sequence length="68" mass="7727">MIGPVNSPPQASYKMGLSGKRRSVRLVKFMGAYGLRAQVSSEPAFEGFRWGDCFSLLQQLLRPLRYYI</sequence>
<gene>
    <name evidence="1" type="ORF">CEXT_322011</name>
</gene>
<accession>A0AAV4NLG2</accession>
<keyword evidence="2" id="KW-1185">Reference proteome</keyword>
<name>A0AAV4NLG2_CAEEX</name>
<protein>
    <submittedName>
        <fullName evidence="1">Uncharacterized protein</fullName>
    </submittedName>
</protein>
<comment type="caution">
    <text evidence="1">The sequence shown here is derived from an EMBL/GenBank/DDBJ whole genome shotgun (WGS) entry which is preliminary data.</text>
</comment>
<evidence type="ECO:0000313" key="1">
    <source>
        <dbReference type="EMBL" id="GIX85630.1"/>
    </source>
</evidence>